<comment type="pathway">
    <text evidence="5">Cell wall biogenesis; teichoic acid biosynthesis.</text>
</comment>
<comment type="function">
    <text evidence="5">Catalyzes the conversion of GlcNAc-PP-undecaprenol into ManNAc-GlcNAc-PP-undecaprenol, the first committed lipid intermediate in the de novo synthesis of teichoic acid.</text>
</comment>
<evidence type="ECO:0000313" key="6">
    <source>
        <dbReference type="EMBL" id="AEV94629.1"/>
    </source>
</evidence>
<dbReference type="InterPro" id="IPR034714">
    <property type="entry name" value="TagA_TarA"/>
</dbReference>
<keyword evidence="7" id="KW-1185">Reference proteome</keyword>
<dbReference type="CDD" id="cd06533">
    <property type="entry name" value="Glyco_transf_WecG_TagA"/>
    <property type="match status" value="1"/>
</dbReference>
<dbReference type="PANTHER" id="PTHR34136:SF1">
    <property type="entry name" value="UDP-N-ACETYL-D-MANNOSAMINURONIC ACID TRANSFERASE"/>
    <property type="match status" value="1"/>
</dbReference>
<evidence type="ECO:0000256" key="2">
    <source>
        <dbReference type="ARBA" id="ARBA00022679"/>
    </source>
</evidence>
<dbReference type="RefSeq" id="WP_014214827.1">
    <property type="nucleotide sequence ID" value="NC_016605.1"/>
</dbReference>
<dbReference type="NCBIfam" id="TIGR00696">
    <property type="entry name" value="wecG_tagA_cpsF"/>
    <property type="match status" value="1"/>
</dbReference>
<evidence type="ECO:0000256" key="3">
    <source>
        <dbReference type="ARBA" id="ARBA00022944"/>
    </source>
</evidence>
<dbReference type="KEGG" id="pce:PECL_317"/>
<dbReference type="Pfam" id="PF03808">
    <property type="entry name" value="Glyco_tran_WecG"/>
    <property type="match status" value="1"/>
</dbReference>
<dbReference type="GO" id="GO:0019350">
    <property type="term" value="P:teichoic acid biosynthetic process"/>
    <property type="evidence" value="ECO:0007669"/>
    <property type="project" value="UniProtKB-UniRule"/>
</dbReference>
<dbReference type="GO" id="GO:0071555">
    <property type="term" value="P:cell wall organization"/>
    <property type="evidence" value="ECO:0007669"/>
    <property type="project" value="UniProtKB-KW"/>
</dbReference>
<keyword evidence="1 5" id="KW-0328">Glycosyltransferase</keyword>
<dbReference type="HOGENOM" id="CLU_063203_3_1_9"/>
<dbReference type="UniPathway" id="UPA00632"/>
<comment type="catalytic activity">
    <reaction evidence="5">
        <text>UDP-N-acetyl-alpha-D-mannosamine + N-acetyl-alpha-D-glucosaminyl-di-trans,octa-cis-undecaprenyl diphosphate = N-acetyl-beta-D-mannosaminyl-(1-&gt;4)-N-acetyl-alpha-D-glucosaminyl di-trans,octa-cis-undecaprenyl diphosphate + UDP + H(+)</text>
        <dbReference type="Rhea" id="RHEA:16053"/>
        <dbReference type="ChEBI" id="CHEBI:15378"/>
        <dbReference type="ChEBI" id="CHEBI:58223"/>
        <dbReference type="ChEBI" id="CHEBI:62959"/>
        <dbReference type="ChEBI" id="CHEBI:68623"/>
        <dbReference type="ChEBI" id="CHEBI:132210"/>
        <dbReference type="EC" id="2.4.1.187"/>
    </reaction>
</comment>
<sequence>MTFKTINILNVSFINTSATSFWKQLETDISAHKNRFVVTANPEIVMYARRNPKYHTILQQADYITPDGIGIVRATRKLSSPIPERITGYETFLELLRWGNDQGSRVYIVGSKPEVITKVATKIKSEYPNINLVGYHDGYFSNPKPILKAIQRQKPDMVFVATGFPKQEQFIAEYRHINDGLWMGIGGSFDVFSGTVKRAPLFWQNHHLEWLYRLITDPKRLKRQLVIPQFMWLMMWHQPK</sequence>
<dbReference type="GO" id="GO:0047244">
    <property type="term" value="F:N-acetylglucosaminyldiphosphoundecaprenol N-acetyl-beta-D-mannosaminyltransferase activity"/>
    <property type="evidence" value="ECO:0007669"/>
    <property type="project" value="UniProtKB-UniRule"/>
</dbReference>
<dbReference type="PANTHER" id="PTHR34136">
    <property type="match status" value="1"/>
</dbReference>
<keyword evidence="4 5" id="KW-0961">Cell wall biogenesis/degradation</keyword>
<proteinExistence type="inferred from homology"/>
<evidence type="ECO:0000256" key="5">
    <source>
        <dbReference type="HAMAP-Rule" id="MF_02070"/>
    </source>
</evidence>
<name>G8PAS0_PEDCP</name>
<organism evidence="6 7">
    <name type="scientific">Pediococcus claussenii (strain ATCC BAA-344 / DSM 14800 / JCM 18046 / KCTC 3811 / LMG 21948 / P06)</name>
    <dbReference type="NCBI Taxonomy" id="701521"/>
    <lineage>
        <taxon>Bacteria</taxon>
        <taxon>Bacillati</taxon>
        <taxon>Bacillota</taxon>
        <taxon>Bacilli</taxon>
        <taxon>Lactobacillales</taxon>
        <taxon>Lactobacillaceae</taxon>
        <taxon>Pediococcus</taxon>
    </lineage>
</organism>
<dbReference type="HAMAP" id="MF_02070">
    <property type="entry name" value="TagA_TarA"/>
    <property type="match status" value="1"/>
</dbReference>
<evidence type="ECO:0000313" key="7">
    <source>
        <dbReference type="Proteomes" id="UP000005444"/>
    </source>
</evidence>
<gene>
    <name evidence="6" type="ordered locus">PECL_317</name>
</gene>
<reference evidence="6 7" key="1">
    <citation type="journal article" date="2012" name="J. Bacteriol.">
        <title>Complete Genome Sequence of the Beer Spoilage Organism Pediococcus claussenii ATCC BAA-344T.</title>
        <authorList>
            <person name="Pittet V."/>
            <person name="Abegunde T."/>
            <person name="Marfleet T."/>
            <person name="Haakensen M."/>
            <person name="Morrow K."/>
            <person name="Jayaprakash T."/>
            <person name="Schroeder K."/>
            <person name="Trost B."/>
            <person name="Byrns S."/>
            <person name="Bergsveinson J."/>
            <person name="Kusalik A."/>
            <person name="Ziola B."/>
        </authorList>
    </citation>
    <scope>NUCLEOTIDE SEQUENCE [LARGE SCALE GENOMIC DNA]</scope>
    <source>
        <strain evidence="6 7">ATCC BAA-344</strain>
    </source>
</reference>
<dbReference type="eggNOG" id="COG1922">
    <property type="taxonomic scope" value="Bacteria"/>
</dbReference>
<evidence type="ECO:0000256" key="1">
    <source>
        <dbReference type="ARBA" id="ARBA00022676"/>
    </source>
</evidence>
<dbReference type="EC" id="2.4.1.187" evidence="5"/>
<keyword evidence="3 5" id="KW-0777">Teichoic acid biosynthesis</keyword>
<keyword evidence="2 5" id="KW-0808">Transferase</keyword>
<accession>G8PAS0</accession>
<dbReference type="PATRIC" id="fig|701521.8.peg.297"/>
<dbReference type="InterPro" id="IPR004629">
    <property type="entry name" value="WecG_TagA_CpsF"/>
</dbReference>
<evidence type="ECO:0000256" key="4">
    <source>
        <dbReference type="ARBA" id="ARBA00023316"/>
    </source>
</evidence>
<protein>
    <recommendedName>
        <fullName evidence="5">N-acetylglucosaminyldiphosphoundecaprenol N-acetyl-beta-D-mannosaminyltransferase</fullName>
        <ecNumber evidence="5">2.4.1.187</ecNumber>
    </recommendedName>
    <alternativeName>
        <fullName evidence="5">N-acetylmannosaminyltransferase</fullName>
    </alternativeName>
    <alternativeName>
        <fullName evidence="5">UDP-N-acetylmannosamine transferase</fullName>
    </alternativeName>
    <alternativeName>
        <fullName evidence="5">UDP-N-acetylmannosamine:N-acetylglucosaminyl pyrophosphorylundecaprenol N-acetylmannosaminyltransferase</fullName>
    </alternativeName>
</protein>
<dbReference type="EMBL" id="CP003137">
    <property type="protein sequence ID" value="AEV94629.1"/>
    <property type="molecule type" value="Genomic_DNA"/>
</dbReference>
<comment type="similarity">
    <text evidence="5">Belongs to the glycosyltransferase 26 family. TagA/TarA subfamily.</text>
</comment>
<dbReference type="AlphaFoldDB" id="G8PAS0"/>
<dbReference type="Proteomes" id="UP000005444">
    <property type="component" value="Chromosome"/>
</dbReference>
<dbReference type="STRING" id="701521.PECL_317"/>